<evidence type="ECO:0000313" key="2">
    <source>
        <dbReference type="EMBL" id="OUP32515.1"/>
    </source>
</evidence>
<name>A0A1Y4JJ75_9BACE</name>
<evidence type="ECO:0000256" key="1">
    <source>
        <dbReference type="SAM" id="MobiDB-lite"/>
    </source>
</evidence>
<reference evidence="3" key="1">
    <citation type="submission" date="2017-04" db="EMBL/GenBank/DDBJ databases">
        <title>Function of individual gut microbiota members based on whole genome sequencing of pure cultures obtained from chicken caecum.</title>
        <authorList>
            <person name="Medvecky M."/>
            <person name="Cejkova D."/>
            <person name="Polansky O."/>
            <person name="Karasova D."/>
            <person name="Kubasova T."/>
            <person name="Cizek A."/>
            <person name="Rychlik I."/>
        </authorList>
    </citation>
    <scope>NUCLEOTIDE SEQUENCE [LARGE SCALE GENOMIC DNA]</scope>
    <source>
        <strain evidence="3">An189</strain>
    </source>
</reference>
<dbReference type="EMBL" id="NFKE01000012">
    <property type="protein sequence ID" value="OUP32515.1"/>
    <property type="molecule type" value="Genomic_DNA"/>
</dbReference>
<dbReference type="AlphaFoldDB" id="A0A1Y4JJ75"/>
<comment type="caution">
    <text evidence="2">The sequence shown here is derived from an EMBL/GenBank/DDBJ whole genome shotgun (WGS) entry which is preliminary data.</text>
</comment>
<accession>A0A1Y4JJ75</accession>
<proteinExistence type="predicted"/>
<gene>
    <name evidence="2" type="ORF">B5F24_14360</name>
</gene>
<feature type="region of interest" description="Disordered" evidence="1">
    <location>
        <begin position="54"/>
        <end position="80"/>
    </location>
</feature>
<protein>
    <submittedName>
        <fullName evidence="2">Uncharacterized protein</fullName>
    </submittedName>
</protein>
<organism evidence="2 3">
    <name type="scientific">Bacteroides clarus</name>
    <dbReference type="NCBI Taxonomy" id="626929"/>
    <lineage>
        <taxon>Bacteria</taxon>
        <taxon>Pseudomonadati</taxon>
        <taxon>Bacteroidota</taxon>
        <taxon>Bacteroidia</taxon>
        <taxon>Bacteroidales</taxon>
        <taxon>Bacteroidaceae</taxon>
        <taxon>Bacteroides</taxon>
    </lineage>
</organism>
<dbReference type="Proteomes" id="UP000196587">
    <property type="component" value="Unassembled WGS sequence"/>
</dbReference>
<evidence type="ECO:0000313" key="3">
    <source>
        <dbReference type="Proteomes" id="UP000196587"/>
    </source>
</evidence>
<sequence>MFYNIEICVYPFIFLKNTSFCYPGITNIWQNVRLVRDRKEATGMSPFLYGNISSEDKGISSEGNDISPERSVSPAIRRVA</sequence>